<dbReference type="InterPro" id="IPR056944">
    <property type="entry name" value="Tubby_C-like"/>
</dbReference>
<accession>A0A494ZUJ9</accession>
<evidence type="ECO:0000313" key="3">
    <source>
        <dbReference type="Proteomes" id="UP000269301"/>
    </source>
</evidence>
<dbReference type="RefSeq" id="WP_121205719.1">
    <property type="nucleotide sequence ID" value="NZ_RBZP01000020.1"/>
</dbReference>
<gene>
    <name evidence="2" type="ORF">D8M06_16670</name>
</gene>
<dbReference type="Pfam" id="PF23728">
    <property type="entry name" value="Tubby_C_like"/>
    <property type="match status" value="1"/>
</dbReference>
<dbReference type="Proteomes" id="UP000269301">
    <property type="component" value="Unassembled WGS sequence"/>
</dbReference>
<proteinExistence type="predicted"/>
<comment type="caution">
    <text evidence="2">The sequence shown here is derived from an EMBL/GenBank/DDBJ whole genome shotgun (WGS) entry which is preliminary data.</text>
</comment>
<evidence type="ECO:0000313" key="2">
    <source>
        <dbReference type="EMBL" id="RKQ30002.1"/>
    </source>
</evidence>
<evidence type="ECO:0000259" key="1">
    <source>
        <dbReference type="Pfam" id="PF23728"/>
    </source>
</evidence>
<reference evidence="2 3" key="1">
    <citation type="journal article" date="2016" name="Int. J. Syst. Evol. Microbiol.">
        <title>Oceanobacillus halophilus sp. nov., a novel moderately halophilic bacterium from a hypersaline lake.</title>
        <authorList>
            <person name="Amoozegar M.A."/>
            <person name="Bagheri M."/>
            <person name="Makhdoumi A."/>
            <person name="Nikou M.M."/>
            <person name="Fazeli S.A.S."/>
            <person name="Schumann P."/>
            <person name="Sproer C."/>
            <person name="Sanchez-Porro C."/>
            <person name="Ventosa A."/>
        </authorList>
    </citation>
    <scope>NUCLEOTIDE SEQUENCE [LARGE SCALE GENOMIC DNA]</scope>
    <source>
        <strain evidence="2 3">DSM 23996</strain>
    </source>
</reference>
<name>A0A494ZUJ9_9BACI</name>
<keyword evidence="3" id="KW-1185">Reference proteome</keyword>
<dbReference type="EMBL" id="RBZP01000020">
    <property type="protein sequence ID" value="RKQ30002.1"/>
    <property type="molecule type" value="Genomic_DNA"/>
</dbReference>
<feature type="domain" description="Tubby C-terminal" evidence="1">
    <location>
        <begin position="5"/>
        <end position="172"/>
    </location>
</feature>
<protein>
    <recommendedName>
        <fullName evidence="1">Tubby C-terminal domain-containing protein</fullName>
    </recommendedName>
</protein>
<dbReference type="AlphaFoldDB" id="A0A494ZUJ9"/>
<organism evidence="2 3">
    <name type="scientific">Oceanobacillus halophilus</name>
    <dbReference type="NCBI Taxonomy" id="930130"/>
    <lineage>
        <taxon>Bacteria</taxon>
        <taxon>Bacillati</taxon>
        <taxon>Bacillota</taxon>
        <taxon>Bacilli</taxon>
        <taxon>Bacillales</taxon>
        <taxon>Bacillaceae</taxon>
        <taxon>Oceanobacillus</taxon>
    </lineage>
</organism>
<dbReference type="OrthoDB" id="9830612at2"/>
<sequence>MKYDFCYDVPTRITSNIEMDVLNEEGKVVYSLQKYHRNIWQKLLALHFTTWFINISIKNMEGSELEKVEDIGVAKRKWLLKGSANTEELVLTDISKFKMTERILQFNVDGKNYIVSKKANTKQTILYENSDAIVIMEESGKFPLRKNYIYFVKESRMPESAVICILHLFEIGV</sequence>